<keyword evidence="2" id="KW-1185">Reference proteome</keyword>
<proteinExistence type="predicted"/>
<sequence length="278" mass="29894">MRTVKLDLADRVSTEQHDYTREPGPLNIHLAYDSLAEIADLETALTDCARFLRSEQGAGKLEASYTFLDTPYRAGTPERLADCLRIMHGLGIPERTINAPASLLGGSDGLLDALVATRSVHNINVCDVLACDRRLLAGLGALLRVAGGTLRASSTAHEMAQFLGAADAVDVGVFSRVYEVFEALEQHSHVTAMIVRLVSPASAPFFEALATGAIAAALGVELISTRDYRIDVRRHGRAIVKIYDPPDGRSRPLGPGETGVVIHGSGIYTGFSLDRRIF</sequence>
<dbReference type="Proteomes" id="UP000678513">
    <property type="component" value="Chromosome"/>
</dbReference>
<name>A0ABX7Y2E9_9ACTN</name>
<reference evidence="1 2" key="1">
    <citation type="submission" date="2021-03" db="EMBL/GenBank/DDBJ databases">
        <title>Human Oral Microbial Genomes.</title>
        <authorList>
            <person name="Johnston C.D."/>
            <person name="Chen T."/>
            <person name="Dewhirst F.E."/>
        </authorList>
    </citation>
    <scope>NUCLEOTIDE SEQUENCE [LARGE SCALE GENOMIC DNA]</scope>
    <source>
        <strain evidence="1 2">DSMZ 100122</strain>
    </source>
</reference>
<dbReference type="EMBL" id="CP072384">
    <property type="protein sequence ID" value="QUC07342.1"/>
    <property type="molecule type" value="Genomic_DNA"/>
</dbReference>
<evidence type="ECO:0000313" key="2">
    <source>
        <dbReference type="Proteomes" id="UP000678513"/>
    </source>
</evidence>
<protein>
    <submittedName>
        <fullName evidence="1">Uncharacterized protein</fullName>
    </submittedName>
</protein>
<accession>A0ABX7Y2E9</accession>
<gene>
    <name evidence="1" type="ORF">J5A65_10395</name>
</gene>
<dbReference type="RefSeq" id="WP_212321739.1">
    <property type="nucleotide sequence ID" value="NZ_AP024463.1"/>
</dbReference>
<evidence type="ECO:0000313" key="1">
    <source>
        <dbReference type="EMBL" id="QUC07342.1"/>
    </source>
</evidence>
<organism evidence="1 2">
    <name type="scientific">Arachnia rubra</name>
    <dbReference type="NCBI Taxonomy" id="1547448"/>
    <lineage>
        <taxon>Bacteria</taxon>
        <taxon>Bacillati</taxon>
        <taxon>Actinomycetota</taxon>
        <taxon>Actinomycetes</taxon>
        <taxon>Propionibacteriales</taxon>
        <taxon>Propionibacteriaceae</taxon>
        <taxon>Arachnia</taxon>
    </lineage>
</organism>